<dbReference type="EMBL" id="JARKIE010000161">
    <property type="protein sequence ID" value="KAJ7673522.1"/>
    <property type="molecule type" value="Genomic_DNA"/>
</dbReference>
<reference evidence="2" key="1">
    <citation type="submission" date="2023-03" db="EMBL/GenBank/DDBJ databases">
        <title>Massive genome expansion in bonnet fungi (Mycena s.s.) driven by repeated elements and novel gene families across ecological guilds.</title>
        <authorList>
            <consortium name="Lawrence Berkeley National Laboratory"/>
            <person name="Harder C.B."/>
            <person name="Miyauchi S."/>
            <person name="Viragh M."/>
            <person name="Kuo A."/>
            <person name="Thoen E."/>
            <person name="Andreopoulos B."/>
            <person name="Lu D."/>
            <person name="Skrede I."/>
            <person name="Drula E."/>
            <person name="Henrissat B."/>
            <person name="Morin E."/>
            <person name="Kohler A."/>
            <person name="Barry K."/>
            <person name="LaButti K."/>
            <person name="Morin E."/>
            <person name="Salamov A."/>
            <person name="Lipzen A."/>
            <person name="Mereny Z."/>
            <person name="Hegedus B."/>
            <person name="Baldrian P."/>
            <person name="Stursova M."/>
            <person name="Weitz H."/>
            <person name="Taylor A."/>
            <person name="Grigoriev I.V."/>
            <person name="Nagy L.G."/>
            <person name="Martin F."/>
            <person name="Kauserud H."/>
        </authorList>
    </citation>
    <scope>NUCLEOTIDE SEQUENCE</scope>
    <source>
        <strain evidence="2">CBHHK067</strain>
    </source>
</reference>
<dbReference type="AlphaFoldDB" id="A0AAD7GAV2"/>
<dbReference type="SUPFAM" id="SSF56112">
    <property type="entry name" value="Protein kinase-like (PK-like)"/>
    <property type="match status" value="1"/>
</dbReference>
<dbReference type="PANTHER" id="PTHR38248">
    <property type="entry name" value="FUNK1 6"/>
    <property type="match status" value="1"/>
</dbReference>
<name>A0AAD7GAV2_MYCRO</name>
<feature type="domain" description="Fungal-type protein kinase" evidence="1">
    <location>
        <begin position="28"/>
        <end position="141"/>
    </location>
</feature>
<comment type="caution">
    <text evidence="2">The sequence shown here is derived from an EMBL/GenBank/DDBJ whole genome shotgun (WGS) entry which is preliminary data.</text>
</comment>
<proteinExistence type="predicted"/>
<sequence length="289" mass="32294">MEGNMDVDSDSAPCQSHISVPHNGKITLENAFSAADLLAAVRDVVSALKNLYIEHEILHKHIAYNNILIQSAGDGGVQGLVVDLDFPDPSEGSSRDPTGFSVCNSLIFQSAQELKDNGNRTRVHRTQDDLESLFYTLCWACYGFDHTGRPDKFRPAWMAEWEARRTSPNSFGYEKRCFLTEMIPAHVNRYMGCHQDILERVIERLRRWLKSYSLDSVEDYDAILNILEQGIRQIQGESCGCGLECSKGADSLIGAASAKRKLCYLESEDVSKVSKQAKTLSTDTSMDDE</sequence>
<protein>
    <recommendedName>
        <fullName evidence="1">Fungal-type protein kinase domain-containing protein</fullName>
    </recommendedName>
</protein>
<dbReference type="PANTHER" id="PTHR38248:SF2">
    <property type="entry name" value="FUNK1 11"/>
    <property type="match status" value="1"/>
</dbReference>
<dbReference type="Pfam" id="PF17667">
    <property type="entry name" value="Pkinase_fungal"/>
    <property type="match status" value="1"/>
</dbReference>
<accession>A0AAD7GAV2</accession>
<dbReference type="InterPro" id="IPR040976">
    <property type="entry name" value="Pkinase_fungal"/>
</dbReference>
<keyword evidence="3" id="KW-1185">Reference proteome</keyword>
<dbReference type="Proteomes" id="UP001221757">
    <property type="component" value="Unassembled WGS sequence"/>
</dbReference>
<gene>
    <name evidence="2" type="ORF">B0H17DRAFT_1183195</name>
</gene>
<dbReference type="InterPro" id="IPR011009">
    <property type="entry name" value="Kinase-like_dom_sf"/>
</dbReference>
<organism evidence="2 3">
    <name type="scientific">Mycena rosella</name>
    <name type="common">Pink bonnet</name>
    <name type="synonym">Agaricus rosellus</name>
    <dbReference type="NCBI Taxonomy" id="1033263"/>
    <lineage>
        <taxon>Eukaryota</taxon>
        <taxon>Fungi</taxon>
        <taxon>Dikarya</taxon>
        <taxon>Basidiomycota</taxon>
        <taxon>Agaricomycotina</taxon>
        <taxon>Agaricomycetes</taxon>
        <taxon>Agaricomycetidae</taxon>
        <taxon>Agaricales</taxon>
        <taxon>Marasmiineae</taxon>
        <taxon>Mycenaceae</taxon>
        <taxon>Mycena</taxon>
    </lineage>
</organism>
<evidence type="ECO:0000259" key="1">
    <source>
        <dbReference type="Pfam" id="PF17667"/>
    </source>
</evidence>
<evidence type="ECO:0000313" key="3">
    <source>
        <dbReference type="Proteomes" id="UP001221757"/>
    </source>
</evidence>
<evidence type="ECO:0000313" key="2">
    <source>
        <dbReference type="EMBL" id="KAJ7673522.1"/>
    </source>
</evidence>